<dbReference type="EMBL" id="GL996500">
    <property type="protein sequence ID" value="EGW33847.1"/>
    <property type="molecule type" value="Genomic_DNA"/>
</dbReference>
<evidence type="ECO:0000256" key="1">
    <source>
        <dbReference type="ARBA" id="ARBA00007247"/>
    </source>
</evidence>
<dbReference type="Proteomes" id="UP000000709">
    <property type="component" value="Unassembled WGS sequence"/>
</dbReference>
<evidence type="ECO:0000256" key="2">
    <source>
        <dbReference type="ARBA" id="ARBA00023015"/>
    </source>
</evidence>
<evidence type="ECO:0000313" key="8">
    <source>
        <dbReference type="Proteomes" id="UP000000709"/>
    </source>
</evidence>
<comment type="similarity">
    <text evidence="1">Belongs to the EFG1/PHD1/stuA family.</text>
</comment>
<keyword evidence="2" id="KW-0805">Transcription regulation</keyword>
<evidence type="ECO:0000256" key="4">
    <source>
        <dbReference type="ARBA" id="ARBA00023163"/>
    </source>
</evidence>
<dbReference type="KEGG" id="spaa:SPAPADRAFT_59209"/>
<dbReference type="GO" id="GO:0005634">
    <property type="term" value="C:nucleus"/>
    <property type="evidence" value="ECO:0007669"/>
    <property type="project" value="TreeGrafter"/>
</dbReference>
<gene>
    <name evidence="7" type="ORF">SPAPADRAFT_59209</name>
</gene>
<dbReference type="STRING" id="619300.G3AJ90"/>
<evidence type="ECO:0000313" key="7">
    <source>
        <dbReference type="EMBL" id="EGW33847.1"/>
    </source>
</evidence>
<dbReference type="SUPFAM" id="SSF54616">
    <property type="entry name" value="DNA-binding domain of Mlu1-box binding protein MBP1"/>
    <property type="match status" value="1"/>
</dbReference>
<accession>G3AJ90</accession>
<feature type="compositionally biased region" description="Low complexity" evidence="5">
    <location>
        <begin position="183"/>
        <end position="195"/>
    </location>
</feature>
<dbReference type="GeneID" id="18872821"/>
<keyword evidence="8" id="KW-1185">Reference proteome</keyword>
<dbReference type="PANTHER" id="PTHR47792:SF1">
    <property type="entry name" value="PROTEIN SOK2-RELATED"/>
    <property type="match status" value="1"/>
</dbReference>
<organism evidence="8">
    <name type="scientific">Spathaspora passalidarum (strain NRRL Y-27907 / 11-Y1)</name>
    <dbReference type="NCBI Taxonomy" id="619300"/>
    <lineage>
        <taxon>Eukaryota</taxon>
        <taxon>Fungi</taxon>
        <taxon>Dikarya</taxon>
        <taxon>Ascomycota</taxon>
        <taxon>Saccharomycotina</taxon>
        <taxon>Pichiomycetes</taxon>
        <taxon>Debaryomycetaceae</taxon>
        <taxon>Spathaspora</taxon>
    </lineage>
</organism>
<proteinExistence type="inferred from homology"/>
<evidence type="ECO:0000256" key="3">
    <source>
        <dbReference type="ARBA" id="ARBA00023125"/>
    </source>
</evidence>
<dbReference type="InterPro" id="IPR018004">
    <property type="entry name" value="KilA/APSES_HTH"/>
</dbReference>
<name>G3AJ90_SPAPN</name>
<dbReference type="FunFam" id="3.10.260.10:FF:000003">
    <property type="entry name" value="Ascospore maturation 1 protein"/>
    <property type="match status" value="1"/>
</dbReference>
<dbReference type="GO" id="GO:0045944">
    <property type="term" value="P:positive regulation of transcription by RNA polymerase II"/>
    <property type="evidence" value="ECO:0007669"/>
    <property type="project" value="TreeGrafter"/>
</dbReference>
<dbReference type="HOGENOM" id="CLU_032570_0_0_1"/>
<dbReference type="PANTHER" id="PTHR47792">
    <property type="entry name" value="PROTEIN SOK2-RELATED"/>
    <property type="match status" value="1"/>
</dbReference>
<feature type="domain" description="HTH APSES-type" evidence="6">
    <location>
        <begin position="72"/>
        <end position="178"/>
    </location>
</feature>
<dbReference type="AlphaFoldDB" id="G3AJ90"/>
<dbReference type="Gene3D" id="3.10.260.10">
    <property type="entry name" value="Transcription regulator HTH, APSES-type DNA-binding domain"/>
    <property type="match status" value="1"/>
</dbReference>
<feature type="compositionally biased region" description="Low complexity" evidence="5">
    <location>
        <begin position="319"/>
        <end position="342"/>
    </location>
</feature>
<evidence type="ECO:0000256" key="5">
    <source>
        <dbReference type="SAM" id="MobiDB-lite"/>
    </source>
</evidence>
<dbReference type="GO" id="GO:0043565">
    <property type="term" value="F:sequence-specific DNA binding"/>
    <property type="evidence" value="ECO:0007669"/>
    <property type="project" value="TreeGrafter"/>
</dbReference>
<feature type="compositionally biased region" description="Low complexity" evidence="5">
    <location>
        <begin position="351"/>
        <end position="365"/>
    </location>
</feature>
<feature type="compositionally biased region" description="Low complexity" evidence="5">
    <location>
        <begin position="249"/>
        <end position="267"/>
    </location>
</feature>
<dbReference type="SMART" id="SM01252">
    <property type="entry name" value="KilA-N"/>
    <property type="match status" value="1"/>
</dbReference>
<evidence type="ECO:0000259" key="6">
    <source>
        <dbReference type="PROSITE" id="PS51299"/>
    </source>
</evidence>
<keyword evidence="3" id="KW-0238">DNA-binding</keyword>
<dbReference type="eggNOG" id="ENOG502QW2C">
    <property type="taxonomic scope" value="Eukaryota"/>
</dbReference>
<dbReference type="InterPro" id="IPR036887">
    <property type="entry name" value="HTH_APSES_sf"/>
</dbReference>
<dbReference type="InterPro" id="IPR029790">
    <property type="entry name" value="EFG1/Phd1/StuA"/>
</dbReference>
<dbReference type="InterPro" id="IPR003163">
    <property type="entry name" value="Tscrpt_reg_HTH_APSES-type"/>
</dbReference>
<dbReference type="Pfam" id="PF04383">
    <property type="entry name" value="KilA-N"/>
    <property type="match status" value="1"/>
</dbReference>
<feature type="region of interest" description="Disordered" evidence="5">
    <location>
        <begin position="183"/>
        <end position="267"/>
    </location>
</feature>
<dbReference type="InParanoid" id="G3AJ90"/>
<feature type="compositionally biased region" description="Low complexity" evidence="5">
    <location>
        <begin position="208"/>
        <end position="236"/>
    </location>
</feature>
<dbReference type="RefSeq" id="XP_007373431.1">
    <property type="nucleotide sequence ID" value="XM_007373369.1"/>
</dbReference>
<reference evidence="7 8" key="1">
    <citation type="journal article" date="2011" name="Proc. Natl. Acad. Sci. U.S.A.">
        <title>Comparative genomics of xylose-fermenting fungi for enhanced biofuel production.</title>
        <authorList>
            <person name="Wohlbach D.J."/>
            <person name="Kuo A."/>
            <person name="Sato T.K."/>
            <person name="Potts K.M."/>
            <person name="Salamov A.A."/>
            <person name="LaButti K.M."/>
            <person name="Sun H."/>
            <person name="Clum A."/>
            <person name="Pangilinan J.L."/>
            <person name="Lindquist E.A."/>
            <person name="Lucas S."/>
            <person name="Lapidus A."/>
            <person name="Jin M."/>
            <person name="Gunawan C."/>
            <person name="Balan V."/>
            <person name="Dale B.E."/>
            <person name="Jeffries T.W."/>
            <person name="Zinkel R."/>
            <person name="Barry K.W."/>
            <person name="Grigoriev I.V."/>
            <person name="Gasch A.P."/>
        </authorList>
    </citation>
    <scope>NUCLEOTIDE SEQUENCE [LARGE SCALE GENOMIC DNA]</scope>
    <source>
        <strain evidence="8">NRRL Y-27907 / 11-Y1</strain>
    </source>
</reference>
<feature type="compositionally biased region" description="Polar residues" evidence="5">
    <location>
        <begin position="237"/>
        <end position="247"/>
    </location>
</feature>
<sequence>MAGAPGTGAATGNNYYQQSNQAYGNRGYPQTGAGAQTAAAAAAAASSNPDLLAGSGANSTVGQFQPPGIRPRVTTTMWEDEKTLCYQVDANNVSVVRRADNNMINGTKLLNVAQMTRGRRDGILKSEKVRHVVKIGSMHLKGVWIPFERALSMAQREGIVDLLYPLFVRDIKRVIQTGVTPAAASAATGGAQQTSPPVNNKMGAGAVQQNYYSQYNQQQQQQQPQQPQQQYGQQYPTGTPNQGQASIVTPGPTNQQSPQQQNPAVNDPQYQQVYGGYQQQYYNGAIATPNNPNNQYYQGYYNGSTYGQQQAYPYGYQQVQQGIPQQQQQQQQPMRQQQPLQQHPHQVGDSQTNAQQHTQPPQQVQKSPGKSPPTSDKKEKK</sequence>
<keyword evidence="4" id="KW-0804">Transcription</keyword>
<dbReference type="PROSITE" id="PS51299">
    <property type="entry name" value="HTH_APSES"/>
    <property type="match status" value="1"/>
</dbReference>
<dbReference type="GO" id="GO:0003700">
    <property type="term" value="F:DNA-binding transcription factor activity"/>
    <property type="evidence" value="ECO:0007669"/>
    <property type="project" value="TreeGrafter"/>
</dbReference>
<feature type="region of interest" description="Disordered" evidence="5">
    <location>
        <begin position="319"/>
        <end position="381"/>
    </location>
</feature>
<dbReference type="OrthoDB" id="5407653at2759"/>
<protein>
    <recommendedName>
        <fullName evidence="6">HTH APSES-type domain-containing protein</fullName>
    </recommendedName>
</protein>